<dbReference type="Gene3D" id="1.10.287.950">
    <property type="entry name" value="Methyl-accepting chemotaxis protein"/>
    <property type="match status" value="1"/>
</dbReference>
<dbReference type="InterPro" id="IPR011324">
    <property type="entry name" value="Cytotoxic_necrot_fac-like_cat"/>
</dbReference>
<comment type="similarity">
    <text evidence="5">Belongs to the methyl-accepting chemotaxis (MCP) protein family.</text>
</comment>
<feature type="domain" description="HAMP" evidence="11">
    <location>
        <begin position="279"/>
        <end position="331"/>
    </location>
</feature>
<dbReference type="GO" id="GO:0050568">
    <property type="term" value="F:protein-glutamine glutaminase activity"/>
    <property type="evidence" value="ECO:0007669"/>
    <property type="project" value="UniProtKB-UniRule"/>
</dbReference>
<keyword evidence="9" id="KW-0812">Transmembrane</keyword>
<dbReference type="InterPro" id="IPR051310">
    <property type="entry name" value="MCP_chemotaxis"/>
</dbReference>
<evidence type="ECO:0000313" key="14">
    <source>
        <dbReference type="Proteomes" id="UP000216107"/>
    </source>
</evidence>
<feature type="domain" description="Methyl-accepting transducer" evidence="10">
    <location>
        <begin position="558"/>
        <end position="787"/>
    </location>
</feature>
<dbReference type="Gene3D" id="3.30.1330.200">
    <property type="match status" value="1"/>
</dbReference>
<dbReference type="PROSITE" id="PS50111">
    <property type="entry name" value="CHEMOTAXIS_TRANSDUC_2"/>
    <property type="match status" value="1"/>
</dbReference>
<sequence>MLPALQNHRGRSAEVKGGDAEAAKSLEAIAADLEVRLRSVEGQTAALRGFSVDSKWQSLKRDVEALLADDAKLSVDQSFERHSVLINRVGSLMSDVASDSGLVLDPDTGTYHLVIAGVLNAPELANHMAYTRRLGALMLQRNTFDQNTKLDLAFNVAKAEQHMEMIGTEFSAAVRYAPEIAAQLEPAVRSLEAGVQSAGSLVKQRILLAPKADYDNKLFYKEVSTSVDSAYGFYYNLAEVIEKLLRERVGMLSAQAYALLAITLLIFIFGIAMAALFVRDTLRSVRLAVARFRDIASGNFRGEIRTSTKDEIGQLLNGLKLMQIKLGFDINESRERAERALRIKIGLDSVNTNVMIADNERTIIYLNPSVIEMLRVAQSDIRKDLPHFDVDRLLGTKIDVFHKNPDHQSRLLATFSNTFRSQVTIGGRIFSLTANPVIDESGARLGSVVEWNDRTSEVAVEKEVNGIVAAAAAGDFSQRCEVTGKAGFLQSLSSGINQVVSTCDASLKDIARVLRALAKGDLTERIEANYQGTFAELKDYTNETVQSLERMLRQIRESSETIHMASSEIASGNTDLSARTEEQAASLEETASSMEELTSTVKQNAQNARQANSLAESTSSVATRTGEVVGEVVSTMGAINDSARKIVDIIGVIDGIAFQTNILALNAAVEAARAGEQGRGFAVVAGEVRNLAQRSAAAAKEIKGLISDSVEKAESGNRLVDSAGKTMEEVVASIRRLTDMVNEISAASVEQSNGIEQVSVAVNQMDETTQQNAALVEQAAASAESLSGQAASLLQVVRRFKLRADETESAAPGKESLAVAGPKAPPSLPSSQKGGGRPAPKVTIQRLAKGQEEEGECMAEADGEPIRYFDHRLNQQAVKIMPGEYYVTSRELVIVTVLGSCVSACIYDRTAGVGGMNHFMLPVDLDPYLLAGSARYGSYAMEILINQLLKAGARRDRLEAKVFGGGRMFACQRHQSDIGTRNAVFVLDYLARENIVMRASDLLGDWPRKLYFMPTQGRVIVKTLKSLHNDTIFRREQAYEETLEKMKVGGGVDLF</sequence>
<evidence type="ECO:0000256" key="2">
    <source>
        <dbReference type="ARBA" id="ARBA00022481"/>
    </source>
</evidence>
<dbReference type="AlphaFoldDB" id="A0A272EUK6"/>
<evidence type="ECO:0000256" key="9">
    <source>
        <dbReference type="SAM" id="Phobius"/>
    </source>
</evidence>
<evidence type="ECO:0000259" key="11">
    <source>
        <dbReference type="PROSITE" id="PS50885"/>
    </source>
</evidence>
<dbReference type="Pfam" id="PF18947">
    <property type="entry name" value="HAMP_2"/>
    <property type="match status" value="1"/>
</dbReference>
<keyword evidence="9" id="KW-1133">Transmembrane helix</keyword>
<dbReference type="InterPro" id="IPR005659">
    <property type="entry name" value="Chemorcpt_Glu_NH3ase_CheD"/>
</dbReference>
<evidence type="ECO:0000256" key="7">
    <source>
        <dbReference type="PROSITE-ProRule" id="PRU00284"/>
    </source>
</evidence>
<dbReference type="Gene3D" id="6.10.340.10">
    <property type="match status" value="1"/>
</dbReference>
<keyword evidence="4 6" id="KW-0378">Hydrolase</keyword>
<dbReference type="EMBL" id="MDUX01000006">
    <property type="protein sequence ID" value="KAF7600395.1"/>
    <property type="molecule type" value="Genomic_DNA"/>
</dbReference>
<dbReference type="Proteomes" id="UP000623509">
    <property type="component" value="Unassembled WGS sequence"/>
</dbReference>
<dbReference type="SUPFAM" id="SSF58104">
    <property type="entry name" value="Methyl-accepting chemotaxis protein (MCP) signaling domain"/>
    <property type="match status" value="1"/>
</dbReference>
<dbReference type="FunFam" id="1.10.287.950:FF:000001">
    <property type="entry name" value="Methyl-accepting chemotaxis sensory transducer"/>
    <property type="match status" value="1"/>
</dbReference>
<dbReference type="CDD" id="cd11386">
    <property type="entry name" value="MCP_signal"/>
    <property type="match status" value="1"/>
</dbReference>
<feature type="region of interest" description="Disordered" evidence="8">
    <location>
        <begin position="807"/>
        <end position="840"/>
    </location>
</feature>
<evidence type="ECO:0000256" key="3">
    <source>
        <dbReference type="ARBA" id="ARBA00022500"/>
    </source>
</evidence>
<dbReference type="Gene3D" id="3.30.450.20">
    <property type="entry name" value="PAS domain"/>
    <property type="match status" value="1"/>
</dbReference>
<dbReference type="HAMAP" id="MF_01440">
    <property type="entry name" value="CheD"/>
    <property type="match status" value="1"/>
</dbReference>
<evidence type="ECO:0000256" key="1">
    <source>
        <dbReference type="ARBA" id="ARBA00004370"/>
    </source>
</evidence>
<dbReference type="Pfam" id="PF03975">
    <property type="entry name" value="CheD"/>
    <property type="match status" value="1"/>
</dbReference>
<reference evidence="13 14" key="2">
    <citation type="submission" date="2017-07" db="EMBL/GenBank/DDBJ databases">
        <title>Candidatus Dactylopiibacterium carminicum, a nitrogen-fixing symbiont of the cochineal insect Dactylopius coccus and Dactylopius opuntiae (Hemiptera: Coccoidea: Dactylopiidae).</title>
        <authorList>
            <person name="Vera A."/>
        </authorList>
    </citation>
    <scope>NUCLEOTIDE SEQUENCE [LARGE SCALE GENOMIC DNA]</scope>
    <source>
        <strain evidence="13 14">NFDCM</strain>
    </source>
</reference>
<protein>
    <recommendedName>
        <fullName evidence="6">Probable chemoreceptor glutamine deamidase CheD</fullName>
        <ecNumber evidence="6">3.5.1.44</ecNumber>
    </recommendedName>
</protein>
<keyword evidence="2" id="KW-0488">Methylation</keyword>
<dbReference type="CDD" id="cd16352">
    <property type="entry name" value="CheD"/>
    <property type="match status" value="1"/>
</dbReference>
<dbReference type="Pfam" id="PF13188">
    <property type="entry name" value="PAS_8"/>
    <property type="match status" value="1"/>
</dbReference>
<dbReference type="FunFam" id="3.30.450.20:FF:000075">
    <property type="entry name" value="Methyl-accepting chemotaxis protein"/>
    <property type="match status" value="1"/>
</dbReference>
<dbReference type="Pfam" id="PF00015">
    <property type="entry name" value="MCPsignal"/>
    <property type="match status" value="1"/>
</dbReference>
<dbReference type="GO" id="GO:0004888">
    <property type="term" value="F:transmembrane signaling receptor activity"/>
    <property type="evidence" value="ECO:0007669"/>
    <property type="project" value="InterPro"/>
</dbReference>
<organism evidence="13 14">
    <name type="scientific">Candidatus Dactylopiibacterium carminicum</name>
    <dbReference type="NCBI Taxonomy" id="857335"/>
    <lineage>
        <taxon>Bacteria</taxon>
        <taxon>Pseudomonadati</taxon>
        <taxon>Pseudomonadota</taxon>
        <taxon>Betaproteobacteria</taxon>
        <taxon>Rhodocyclales</taxon>
        <taxon>Rhodocyclaceae</taxon>
        <taxon>Candidatus Dactylopiibacterium</taxon>
    </lineage>
</organism>
<evidence type="ECO:0000256" key="4">
    <source>
        <dbReference type="ARBA" id="ARBA00022801"/>
    </source>
</evidence>
<dbReference type="InterPro" id="IPR004089">
    <property type="entry name" value="MCPsignal_dom"/>
</dbReference>
<dbReference type="EC" id="3.5.1.44" evidence="6"/>
<dbReference type="Proteomes" id="UP000216107">
    <property type="component" value="Unassembled WGS sequence"/>
</dbReference>
<keyword evidence="9" id="KW-0472">Membrane</keyword>
<feature type="transmembrane region" description="Helical" evidence="9">
    <location>
        <begin position="256"/>
        <end position="278"/>
    </location>
</feature>
<dbReference type="PROSITE" id="PS50885">
    <property type="entry name" value="HAMP"/>
    <property type="match status" value="2"/>
</dbReference>
<dbReference type="PANTHER" id="PTHR43531:SF14">
    <property type="entry name" value="METHYL-ACCEPTING CHEMOTAXIS PROTEIN I-RELATED"/>
    <property type="match status" value="1"/>
</dbReference>
<dbReference type="NCBIfam" id="NF010013">
    <property type="entry name" value="PRK13487.1"/>
    <property type="match status" value="1"/>
</dbReference>
<dbReference type="InterPro" id="IPR000014">
    <property type="entry name" value="PAS"/>
</dbReference>
<comment type="subcellular location">
    <subcellularLocation>
        <location evidence="1">Membrane</location>
    </subcellularLocation>
</comment>
<keyword evidence="3 6" id="KW-0145">Chemotaxis</keyword>
<keyword evidence="15" id="KW-1185">Reference proteome</keyword>
<dbReference type="SMART" id="SM00283">
    <property type="entry name" value="MA"/>
    <property type="match status" value="1"/>
</dbReference>
<comment type="caution">
    <text evidence="13">The sequence shown here is derived from an EMBL/GenBank/DDBJ whole genome shotgun (WGS) entry which is preliminary data.</text>
</comment>
<dbReference type="SMART" id="SM00304">
    <property type="entry name" value="HAMP"/>
    <property type="match status" value="2"/>
</dbReference>
<dbReference type="InterPro" id="IPR038592">
    <property type="entry name" value="CheD-like_sf"/>
</dbReference>
<evidence type="ECO:0000256" key="5">
    <source>
        <dbReference type="ARBA" id="ARBA00029447"/>
    </source>
</evidence>
<comment type="catalytic activity">
    <reaction evidence="6">
        <text>L-glutaminyl-[protein] + H2O = L-glutamyl-[protein] + NH4(+)</text>
        <dbReference type="Rhea" id="RHEA:16441"/>
        <dbReference type="Rhea" id="RHEA-COMP:10207"/>
        <dbReference type="Rhea" id="RHEA-COMP:10208"/>
        <dbReference type="ChEBI" id="CHEBI:15377"/>
        <dbReference type="ChEBI" id="CHEBI:28938"/>
        <dbReference type="ChEBI" id="CHEBI:29973"/>
        <dbReference type="ChEBI" id="CHEBI:30011"/>
        <dbReference type="EC" id="3.5.1.44"/>
    </reaction>
</comment>
<evidence type="ECO:0000259" key="10">
    <source>
        <dbReference type="PROSITE" id="PS50111"/>
    </source>
</evidence>
<dbReference type="GO" id="GO:0005886">
    <property type="term" value="C:plasma membrane"/>
    <property type="evidence" value="ECO:0007669"/>
    <property type="project" value="TreeGrafter"/>
</dbReference>
<dbReference type="Pfam" id="PF00672">
    <property type="entry name" value="HAMP"/>
    <property type="match status" value="1"/>
</dbReference>
<dbReference type="GO" id="GO:0006935">
    <property type="term" value="P:chemotaxis"/>
    <property type="evidence" value="ECO:0007669"/>
    <property type="project" value="UniProtKB-UniRule"/>
</dbReference>
<gene>
    <name evidence="6" type="primary">cheD</name>
    <name evidence="12" type="ORF">BGI27_03175</name>
    <name evidence="13" type="ORF">CGU29_05945</name>
</gene>
<dbReference type="InterPro" id="IPR003660">
    <property type="entry name" value="HAMP_dom"/>
</dbReference>
<evidence type="ECO:0000313" key="13">
    <source>
        <dbReference type="EMBL" id="PAS93777.1"/>
    </source>
</evidence>
<reference evidence="12 15" key="1">
    <citation type="submission" date="2016-08" db="EMBL/GenBank/DDBJ databases">
        <title>Candidatus Dactylopiibacterium carminicum genome sequence.</title>
        <authorList>
            <person name="Ramirez-Puebla S.T."/>
            <person name="Ormeno-Orrillo E."/>
            <person name="Vera-Ponce De Leon A."/>
            <person name="Luis L."/>
            <person name="Sanchez-Flores A."/>
            <person name="Monica R."/>
            <person name="Martinez-Romero E."/>
        </authorList>
    </citation>
    <scope>NUCLEOTIDE SEQUENCE [LARGE SCALE GENOMIC DNA]</scope>
    <source>
        <strain evidence="12">END1</strain>
    </source>
</reference>
<evidence type="ECO:0000313" key="12">
    <source>
        <dbReference type="EMBL" id="KAF7600395.1"/>
    </source>
</evidence>
<evidence type="ECO:0000256" key="6">
    <source>
        <dbReference type="HAMAP-Rule" id="MF_01440"/>
    </source>
</evidence>
<comment type="similarity">
    <text evidence="6">Belongs to the CheD family.</text>
</comment>
<dbReference type="SUPFAM" id="SSF64438">
    <property type="entry name" value="CNF1/YfiH-like putative cysteine hydrolases"/>
    <property type="match status" value="1"/>
</dbReference>
<dbReference type="GO" id="GO:0007165">
    <property type="term" value="P:signal transduction"/>
    <property type="evidence" value="ECO:0007669"/>
    <property type="project" value="UniProtKB-KW"/>
</dbReference>
<keyword evidence="7" id="KW-0807">Transducer</keyword>
<dbReference type="PRINTS" id="PR00260">
    <property type="entry name" value="CHEMTRNSDUCR"/>
</dbReference>
<dbReference type="EMBL" id="NMRN01000012">
    <property type="protein sequence ID" value="PAS93777.1"/>
    <property type="molecule type" value="Genomic_DNA"/>
</dbReference>
<dbReference type="SUPFAM" id="SSF55785">
    <property type="entry name" value="PYP-like sensor domain (PAS domain)"/>
    <property type="match status" value="1"/>
</dbReference>
<name>A0A272EUK6_9RHOO</name>
<proteinExistence type="inferred from homology"/>
<dbReference type="InterPro" id="IPR035965">
    <property type="entry name" value="PAS-like_dom_sf"/>
</dbReference>
<dbReference type="InterPro" id="IPR004090">
    <property type="entry name" value="Chemotax_Me-accpt_rcpt"/>
</dbReference>
<evidence type="ECO:0000313" key="15">
    <source>
        <dbReference type="Proteomes" id="UP000623509"/>
    </source>
</evidence>
<accession>A0A272EUK6</accession>
<dbReference type="PANTHER" id="PTHR43531">
    <property type="entry name" value="PROTEIN ICFG"/>
    <property type="match status" value="1"/>
</dbReference>
<comment type="function">
    <text evidence="6">Probably deamidates glutamine residues to glutamate on methyl-accepting chemotaxis receptors (MCPs), playing an important role in chemotaxis.</text>
</comment>
<feature type="domain" description="HAMP" evidence="11">
    <location>
        <begin position="507"/>
        <end position="553"/>
    </location>
</feature>
<evidence type="ECO:0000256" key="8">
    <source>
        <dbReference type="SAM" id="MobiDB-lite"/>
    </source>
</evidence>